<accession>A0ABQ5GEV6</accession>
<protein>
    <submittedName>
        <fullName evidence="1">Uncharacterized protein</fullName>
    </submittedName>
</protein>
<gene>
    <name evidence="1" type="ORF">Tco_1032783</name>
</gene>
<sequence length="677" mass="77095">MIWRVLKNKASVVANGYRQEDVLDLRIICSKLVDLKQFRLFIANAQRHRSYPTQEKDSYGLNKAPVRWIASSQNPRGIFNQPIQYAQEILKSFGVDSCTPLKLNGGASHIDEAKPTEMQLTAIRDADFAGCHDTQRITSVSSSIFLGIGLLAGHPKKQKIMPNSPLREAEYIRYRMTCALILWDAGSSTYRDLDCVHKIPDVFDVARALRTLLPLLGVKQMSPEALKEYRNESISPVSTWTHMLLDSIGERLKTNYYLKPFDRLQYHPVWILSDVRLKKISVWQSLSERSSQSNAKEVKLKTKSKDQDQVITSSSKDHDQGIKDCITKAQQVKFPINYEAKETSTEELTFMTSSRGCWSLHENTTIDDGVYGNLLLGPKPIVCAGPGPEALVKRVIRGRFLTSRLLTDLTLWSTRLTCFNYFTFNLILSSVTLVDACSQLEINTSYHQKEIRRLQRQGLHKYTRFDQFPLRRIHSVYIRHEIMTREKFERKFTDSATIVQQRDAEVVDLKVMLERFEGPRMWSWTVTGEVANLNTQNAGLLEKVSALELVCGELATFCIAAAKLDDRIADVRRDMDNDLYPNMLTSIAGRRWGLEARIVHGKAGRSLTQDEAYDPMVEGKYVIAVSAFENMSFPLLDELEGLKDYSLALIMSALTLKDDHGDADTTPEFRRFQPSLD</sequence>
<keyword evidence="2" id="KW-1185">Reference proteome</keyword>
<evidence type="ECO:0000313" key="2">
    <source>
        <dbReference type="Proteomes" id="UP001151760"/>
    </source>
</evidence>
<proteinExistence type="predicted"/>
<reference evidence="1" key="2">
    <citation type="submission" date="2022-01" db="EMBL/GenBank/DDBJ databases">
        <authorList>
            <person name="Yamashiro T."/>
            <person name="Shiraishi A."/>
            <person name="Satake H."/>
            <person name="Nakayama K."/>
        </authorList>
    </citation>
    <scope>NUCLEOTIDE SEQUENCE</scope>
</reference>
<dbReference type="EMBL" id="BQNB010018357">
    <property type="protein sequence ID" value="GJT73497.1"/>
    <property type="molecule type" value="Genomic_DNA"/>
</dbReference>
<evidence type="ECO:0000313" key="1">
    <source>
        <dbReference type="EMBL" id="GJT73497.1"/>
    </source>
</evidence>
<name>A0ABQ5GEV6_9ASTR</name>
<organism evidence="1 2">
    <name type="scientific">Tanacetum coccineum</name>
    <dbReference type="NCBI Taxonomy" id="301880"/>
    <lineage>
        <taxon>Eukaryota</taxon>
        <taxon>Viridiplantae</taxon>
        <taxon>Streptophyta</taxon>
        <taxon>Embryophyta</taxon>
        <taxon>Tracheophyta</taxon>
        <taxon>Spermatophyta</taxon>
        <taxon>Magnoliopsida</taxon>
        <taxon>eudicotyledons</taxon>
        <taxon>Gunneridae</taxon>
        <taxon>Pentapetalae</taxon>
        <taxon>asterids</taxon>
        <taxon>campanulids</taxon>
        <taxon>Asterales</taxon>
        <taxon>Asteraceae</taxon>
        <taxon>Asteroideae</taxon>
        <taxon>Anthemideae</taxon>
        <taxon>Anthemidinae</taxon>
        <taxon>Tanacetum</taxon>
    </lineage>
</organism>
<comment type="caution">
    <text evidence="1">The sequence shown here is derived from an EMBL/GenBank/DDBJ whole genome shotgun (WGS) entry which is preliminary data.</text>
</comment>
<reference evidence="1" key="1">
    <citation type="journal article" date="2022" name="Int. J. Mol. Sci.">
        <title>Draft Genome of Tanacetum Coccineum: Genomic Comparison of Closely Related Tanacetum-Family Plants.</title>
        <authorList>
            <person name="Yamashiro T."/>
            <person name="Shiraishi A."/>
            <person name="Nakayama K."/>
            <person name="Satake H."/>
        </authorList>
    </citation>
    <scope>NUCLEOTIDE SEQUENCE</scope>
</reference>
<dbReference type="Proteomes" id="UP001151760">
    <property type="component" value="Unassembled WGS sequence"/>
</dbReference>